<dbReference type="InterPro" id="IPR006693">
    <property type="entry name" value="AB_hydrolase_lipase"/>
</dbReference>
<reference evidence="2" key="1">
    <citation type="journal article" date="2008" name="Nat. Genet.">
        <title>The Pristionchus pacificus genome provides a unique perspective on nematode lifestyle and parasitism.</title>
        <authorList>
            <person name="Dieterich C."/>
            <person name="Clifton S.W."/>
            <person name="Schuster L.N."/>
            <person name="Chinwalla A."/>
            <person name="Delehaunty K."/>
            <person name="Dinkelacker I."/>
            <person name="Fulton L."/>
            <person name="Fulton R."/>
            <person name="Godfrey J."/>
            <person name="Minx P."/>
            <person name="Mitreva M."/>
            <person name="Roeseler W."/>
            <person name="Tian H."/>
            <person name="Witte H."/>
            <person name="Yang S.P."/>
            <person name="Wilson R.K."/>
            <person name="Sommer R.J."/>
        </authorList>
    </citation>
    <scope>NUCLEOTIDE SEQUENCE [LARGE SCALE GENOMIC DNA]</scope>
    <source>
        <strain evidence="2">PS312</strain>
    </source>
</reference>
<proteinExistence type="predicted"/>
<dbReference type="SUPFAM" id="SSF53474">
    <property type="entry name" value="alpha/beta-Hydrolases"/>
    <property type="match status" value="1"/>
</dbReference>
<dbReference type="Proteomes" id="UP000005239">
    <property type="component" value="Unassembled WGS sequence"/>
</dbReference>
<evidence type="ECO:0000313" key="1">
    <source>
        <dbReference type="EnsemblMetazoa" id="PPA27034.1"/>
    </source>
</evidence>
<accession>A0A8R1YM02</accession>
<dbReference type="AlphaFoldDB" id="A0A2A6CJE6"/>
<keyword evidence="2" id="KW-1185">Reference proteome</keyword>
<evidence type="ECO:0000313" key="2">
    <source>
        <dbReference type="Proteomes" id="UP000005239"/>
    </source>
</evidence>
<reference evidence="1" key="2">
    <citation type="submission" date="2022-06" db="UniProtKB">
        <authorList>
            <consortium name="EnsemblMetazoa"/>
        </authorList>
    </citation>
    <scope>IDENTIFICATION</scope>
    <source>
        <strain evidence="1">PS312</strain>
    </source>
</reference>
<protein>
    <submittedName>
        <fullName evidence="1">Abhydro_lipase domain-containing protein</fullName>
    </submittedName>
</protein>
<accession>A0A2A6CJE6</accession>
<dbReference type="Gene3D" id="3.40.50.1820">
    <property type="entry name" value="alpha/beta hydrolase"/>
    <property type="match status" value="1"/>
</dbReference>
<name>A0A2A6CJE6_PRIPA</name>
<dbReference type="EnsemblMetazoa" id="PPA27034.1">
    <property type="protein sequence ID" value="PPA27034.1"/>
    <property type="gene ID" value="WBGene00116588"/>
</dbReference>
<dbReference type="InterPro" id="IPR029058">
    <property type="entry name" value="AB_hydrolase_fold"/>
</dbReference>
<organism evidence="1 2">
    <name type="scientific">Pristionchus pacificus</name>
    <name type="common">Parasitic nematode worm</name>
    <dbReference type="NCBI Taxonomy" id="54126"/>
    <lineage>
        <taxon>Eukaryota</taxon>
        <taxon>Metazoa</taxon>
        <taxon>Ecdysozoa</taxon>
        <taxon>Nematoda</taxon>
        <taxon>Chromadorea</taxon>
        <taxon>Rhabditida</taxon>
        <taxon>Rhabditina</taxon>
        <taxon>Diplogasteromorpha</taxon>
        <taxon>Diplogasteroidea</taxon>
        <taxon>Neodiplogasteridae</taxon>
        <taxon>Pristionchus</taxon>
    </lineage>
</organism>
<dbReference type="OrthoDB" id="6509973at2759"/>
<dbReference type="GO" id="GO:0006629">
    <property type="term" value="P:lipid metabolic process"/>
    <property type="evidence" value="ECO:0007669"/>
    <property type="project" value="InterPro"/>
</dbReference>
<sequence length="143" mass="16313">MYLSNYLNRNITDDLFPIFEIIYSIEMLCIFLGRPPYQHHNFALEILLKSIKEAEMVAHWGYPVEEYDVITTGYILNMIRIPRARASKTDNSTCHRPPILMVHGVMVDATEYVINPSASSPGMILSDAGFDVFLLSTHNDMSI</sequence>
<gene>
    <name evidence="1" type="primary">WBGene00116588</name>
</gene>
<dbReference type="Pfam" id="PF04083">
    <property type="entry name" value="Abhydro_lipase"/>
    <property type="match status" value="1"/>
</dbReference>
<dbReference type="PANTHER" id="PTHR11005">
    <property type="entry name" value="LYSOSOMAL ACID LIPASE-RELATED"/>
    <property type="match status" value="1"/>
</dbReference>